<evidence type="ECO:0000313" key="23">
    <source>
        <dbReference type="EMBL" id="OTF80615.1"/>
    </source>
</evidence>
<dbReference type="Proteomes" id="UP000194236">
    <property type="component" value="Unassembled WGS sequence"/>
</dbReference>
<dbReference type="GO" id="GO:0016853">
    <property type="term" value="F:isomerase activity"/>
    <property type="evidence" value="ECO:0007669"/>
    <property type="project" value="UniProtKB-KW"/>
</dbReference>
<dbReference type="AlphaFoldDB" id="A0A1Y3BN86"/>
<dbReference type="GO" id="GO:0032957">
    <property type="term" value="P:inositol trisphosphate metabolic process"/>
    <property type="evidence" value="ECO:0007669"/>
    <property type="project" value="InterPro"/>
</dbReference>
<evidence type="ECO:0000313" key="24">
    <source>
        <dbReference type="Proteomes" id="UP000194236"/>
    </source>
</evidence>
<dbReference type="InterPro" id="IPR040464">
    <property type="entry name" value="InsP(3)kin_ATP-grasp"/>
</dbReference>
<evidence type="ECO:0000256" key="6">
    <source>
        <dbReference type="ARBA" id="ARBA00022679"/>
    </source>
</evidence>
<gene>
    <name evidence="23" type="ORF">BLA29_003238</name>
</gene>
<evidence type="ECO:0000256" key="13">
    <source>
        <dbReference type="ARBA" id="ARBA00031742"/>
    </source>
</evidence>
<dbReference type="GO" id="GO:0052725">
    <property type="term" value="F:inositol-1,3,4-trisphosphate 6-kinase activity"/>
    <property type="evidence" value="ECO:0007669"/>
    <property type="project" value="InterPro"/>
</dbReference>
<dbReference type="EC" id="2.7.1.159" evidence="3"/>
<evidence type="ECO:0000256" key="21">
    <source>
        <dbReference type="SAM" id="MobiDB-lite"/>
    </source>
</evidence>
<dbReference type="FunFam" id="3.30.470.20:FF:000047">
    <property type="entry name" value="Inositol-tetrakisphosphate 1-kinase 4"/>
    <property type="match status" value="1"/>
</dbReference>
<dbReference type="Gene3D" id="3.40.50.11370">
    <property type="match status" value="1"/>
</dbReference>
<dbReference type="Gene3D" id="3.30.470.20">
    <property type="entry name" value="ATP-grasp fold, B domain"/>
    <property type="match status" value="1"/>
</dbReference>
<comment type="catalytic activity">
    <reaction evidence="18">
        <text>1D-myo-inositol 1,3,4-trisphosphate + 1D-myo-inositol 1,3,4,5,6-pentakisphosphate = 1D-myo-inositol 3,4,5,6-tetrakisphosphate + 1D-myo-inositol 1,3,4,5-tetrakisphosphate</text>
        <dbReference type="Rhea" id="RHEA:70271"/>
        <dbReference type="ChEBI" id="CHEBI:57539"/>
        <dbReference type="ChEBI" id="CHEBI:57733"/>
        <dbReference type="ChEBI" id="CHEBI:57895"/>
        <dbReference type="ChEBI" id="CHEBI:58414"/>
    </reaction>
    <physiologicalReaction direction="left-to-right" evidence="18">
        <dbReference type="Rhea" id="RHEA:70272"/>
    </physiologicalReaction>
    <physiologicalReaction direction="right-to-left" evidence="18">
        <dbReference type="Rhea" id="RHEA:70273"/>
    </physiologicalReaction>
</comment>
<comment type="catalytic activity">
    <reaction evidence="15">
        <text>1D-myo-inositol 3,4,6-trisphosphate + ATP = 1D-myo-inositol 1,3,4,6-tetrakisphosphate + ADP + H(+)</text>
        <dbReference type="Rhea" id="RHEA:70287"/>
        <dbReference type="ChEBI" id="CHEBI:15378"/>
        <dbReference type="ChEBI" id="CHEBI:30616"/>
        <dbReference type="ChEBI" id="CHEBI:57660"/>
        <dbReference type="ChEBI" id="CHEBI:189099"/>
        <dbReference type="ChEBI" id="CHEBI:456216"/>
    </reaction>
    <physiologicalReaction direction="left-to-right" evidence="15">
        <dbReference type="Rhea" id="RHEA:70288"/>
    </physiologicalReaction>
    <physiologicalReaction direction="right-to-left" evidence="15">
        <dbReference type="Rhea" id="RHEA:70289"/>
    </physiologicalReaction>
</comment>
<keyword evidence="10 20" id="KW-0067">ATP-binding</keyword>
<dbReference type="GO" id="GO:0005737">
    <property type="term" value="C:cytoplasm"/>
    <property type="evidence" value="ECO:0007669"/>
    <property type="project" value="TreeGrafter"/>
</dbReference>
<dbReference type="PANTHER" id="PTHR14217">
    <property type="entry name" value="INOSITOL-TETRAKISPHOSPHATE 1-KINASE"/>
    <property type="match status" value="1"/>
</dbReference>
<evidence type="ECO:0000256" key="18">
    <source>
        <dbReference type="ARBA" id="ARBA00047728"/>
    </source>
</evidence>
<dbReference type="GO" id="GO:0005524">
    <property type="term" value="F:ATP binding"/>
    <property type="evidence" value="ECO:0007669"/>
    <property type="project" value="UniProtKB-UniRule"/>
</dbReference>
<evidence type="ECO:0000256" key="2">
    <source>
        <dbReference type="ARBA" id="ARBA00009601"/>
    </source>
</evidence>
<dbReference type="InterPro" id="IPR008656">
    <property type="entry name" value="Inositol_tetrakis-P_1-kinase"/>
</dbReference>
<dbReference type="GO" id="GO:0047325">
    <property type="term" value="F:inositol-3,4,5,6-tetrakisphosphate 1-kinase activity"/>
    <property type="evidence" value="ECO:0007669"/>
    <property type="project" value="UniProtKB-EC"/>
</dbReference>
<evidence type="ECO:0000256" key="10">
    <source>
        <dbReference type="ARBA" id="ARBA00022840"/>
    </source>
</evidence>
<reference evidence="23 24" key="1">
    <citation type="submission" date="2017-03" db="EMBL/GenBank/DDBJ databases">
        <title>Genome Survey of Euroglyphus maynei.</title>
        <authorList>
            <person name="Arlian L.G."/>
            <person name="Morgan M.S."/>
            <person name="Rider S.D."/>
        </authorList>
    </citation>
    <scope>NUCLEOTIDE SEQUENCE [LARGE SCALE GENOMIC DNA]</scope>
    <source>
        <strain evidence="23">Arlian Lab</strain>
        <tissue evidence="23">Whole body</tissue>
    </source>
</reference>
<sequence>MSDSKRVGYCWSERKGQKINVEELAENFAQNGYEFIKIDLDEDLEQQGPFDAIIHKLSDLLYQIDTDERARRQIKAFENFVEAHPEIVVIDQLKNVSKILDRYHQYKIIQESDLAKEGSIHSIFEHFSLINSHFFSDGVFTPTFVEMTSTNVDENLAKLEAAHVKFPFVCKPMRAQGTRFAHKMSIIFDENGLHSINPPCVAQTFINHNARLYKLFIIKDKYFVIERPSIKNFKPDQHYETVHFDSHDISKPYSSSSLIELDEDERSNRIIEPEKERLDRIVKVMFEELGLYLLGIDVIIENETGRYAIIDMNTFPGYDGVDNFPGQFCRILVNEIEKSRMAYRKANSNANGHHQQQVHSNCNGIYTNVDFDSGIDTSDSCDEKKNPPRSNRLDQNPPAKFYKKQRWHQQHQAQQLNSVDETTSSSTTTNESSVGKKHDNPNREFLPT</sequence>
<comment type="similarity">
    <text evidence="2">Belongs to the ITPK1 family.</text>
</comment>
<evidence type="ECO:0000256" key="16">
    <source>
        <dbReference type="ARBA" id="ARBA00033645"/>
    </source>
</evidence>
<dbReference type="EC" id="2.7.1.134" evidence="4"/>
<evidence type="ECO:0000256" key="15">
    <source>
        <dbReference type="ARBA" id="ARBA00033624"/>
    </source>
</evidence>
<comment type="catalytic activity">
    <reaction evidence="16">
        <text>1D-myo-inositol 3,4,5,6-tetrakisphosphate + ATP = 1D-myo-inositol 1,3,4,5,6-pentakisphosphate + ADP + H(+)</text>
        <dbReference type="Rhea" id="RHEA:12452"/>
        <dbReference type="ChEBI" id="CHEBI:15378"/>
        <dbReference type="ChEBI" id="CHEBI:30616"/>
        <dbReference type="ChEBI" id="CHEBI:57539"/>
        <dbReference type="ChEBI" id="CHEBI:57733"/>
        <dbReference type="ChEBI" id="CHEBI:456216"/>
        <dbReference type="EC" id="2.7.1.134"/>
    </reaction>
    <physiologicalReaction direction="left-to-right" evidence="16">
        <dbReference type="Rhea" id="RHEA:12453"/>
    </physiologicalReaction>
    <physiologicalReaction direction="right-to-left" evidence="16">
        <dbReference type="Rhea" id="RHEA:12454"/>
    </physiologicalReaction>
</comment>
<protein>
    <recommendedName>
        <fullName evidence="5">Inositol-tetrakisphosphate 1-kinase</fullName>
        <ecNumber evidence="4">2.7.1.134</ecNumber>
        <ecNumber evidence="3">2.7.1.159</ecNumber>
    </recommendedName>
    <alternativeName>
        <fullName evidence="13">Inositol 1,3,4-trisphosphate 5/6-kinase</fullName>
    </alternativeName>
</protein>
<keyword evidence="12" id="KW-0413">Isomerase</keyword>
<evidence type="ECO:0000256" key="8">
    <source>
        <dbReference type="ARBA" id="ARBA00022741"/>
    </source>
</evidence>
<keyword evidence="8 20" id="KW-0547">Nucleotide-binding</keyword>
<feature type="region of interest" description="Disordered" evidence="21">
    <location>
        <begin position="377"/>
        <end position="448"/>
    </location>
</feature>
<proteinExistence type="inferred from homology"/>
<keyword evidence="24" id="KW-1185">Reference proteome</keyword>
<comment type="caution">
    <text evidence="23">The sequence shown here is derived from an EMBL/GenBank/DDBJ whole genome shotgun (WGS) entry which is preliminary data.</text>
</comment>
<evidence type="ECO:0000256" key="11">
    <source>
        <dbReference type="ARBA" id="ARBA00022842"/>
    </source>
</evidence>
<keyword evidence="11" id="KW-0460">Magnesium</keyword>
<evidence type="ECO:0000256" key="7">
    <source>
        <dbReference type="ARBA" id="ARBA00022723"/>
    </source>
</evidence>
<comment type="catalytic activity">
    <reaction evidence="14">
        <text>1D-myo-inositol 1,3,4-trisphosphate + ATP = 1D-myo-inositol 1,3,4,5-tetrakisphosphate + ADP + H(+)</text>
        <dbReference type="Rhea" id="RHEA:13253"/>
        <dbReference type="ChEBI" id="CHEBI:15378"/>
        <dbReference type="ChEBI" id="CHEBI:30616"/>
        <dbReference type="ChEBI" id="CHEBI:57895"/>
        <dbReference type="ChEBI" id="CHEBI:58414"/>
        <dbReference type="ChEBI" id="CHEBI:456216"/>
        <dbReference type="EC" id="2.7.1.159"/>
    </reaction>
    <physiologicalReaction direction="left-to-right" evidence="14">
        <dbReference type="Rhea" id="RHEA:13254"/>
    </physiologicalReaction>
    <physiologicalReaction direction="right-to-left" evidence="14">
        <dbReference type="Rhea" id="RHEA:13255"/>
    </physiologicalReaction>
</comment>
<evidence type="ECO:0000256" key="17">
    <source>
        <dbReference type="ARBA" id="ARBA00033674"/>
    </source>
</evidence>
<dbReference type="EMBL" id="MUJZ01017404">
    <property type="protein sequence ID" value="OTF80615.1"/>
    <property type="molecule type" value="Genomic_DNA"/>
</dbReference>
<name>A0A1Y3BN86_EURMA</name>
<feature type="compositionally biased region" description="Low complexity" evidence="21">
    <location>
        <begin position="410"/>
        <end position="433"/>
    </location>
</feature>
<keyword evidence="9 23" id="KW-0418">Kinase</keyword>
<evidence type="ECO:0000256" key="12">
    <source>
        <dbReference type="ARBA" id="ARBA00023235"/>
    </source>
</evidence>
<dbReference type="GO" id="GO:0000287">
    <property type="term" value="F:magnesium ion binding"/>
    <property type="evidence" value="ECO:0007669"/>
    <property type="project" value="InterPro"/>
</dbReference>
<evidence type="ECO:0000256" key="14">
    <source>
        <dbReference type="ARBA" id="ARBA00033609"/>
    </source>
</evidence>
<dbReference type="Gene3D" id="3.30.1490.220">
    <property type="match status" value="1"/>
</dbReference>
<keyword evidence="7" id="KW-0479">Metal-binding</keyword>
<comment type="catalytic activity">
    <reaction evidence="17">
        <text>1D-myo-inositol 1,3,4-trisphosphate + ATP = 1D-myo-inositol 1,3,4,6-tetrakisphosphate + ADP + H(+)</text>
        <dbReference type="Rhea" id="RHEA:20940"/>
        <dbReference type="ChEBI" id="CHEBI:15378"/>
        <dbReference type="ChEBI" id="CHEBI:30616"/>
        <dbReference type="ChEBI" id="CHEBI:57660"/>
        <dbReference type="ChEBI" id="CHEBI:58414"/>
        <dbReference type="ChEBI" id="CHEBI:456216"/>
        <dbReference type="EC" id="2.7.1.159"/>
    </reaction>
    <physiologicalReaction direction="left-to-right" evidence="17">
        <dbReference type="Rhea" id="RHEA:20941"/>
    </physiologicalReaction>
    <physiologicalReaction direction="right-to-left" evidence="17">
        <dbReference type="Rhea" id="RHEA:20942"/>
    </physiologicalReaction>
</comment>
<dbReference type="Pfam" id="PF17927">
    <property type="entry name" value="Ins134_P3_kin_N"/>
    <property type="match status" value="1"/>
</dbReference>
<dbReference type="OrthoDB" id="25308at2759"/>
<dbReference type="InterPro" id="IPR011761">
    <property type="entry name" value="ATP-grasp"/>
</dbReference>
<evidence type="ECO:0000256" key="19">
    <source>
        <dbReference type="ARBA" id="ARBA00049058"/>
    </source>
</evidence>
<dbReference type="Pfam" id="PF05770">
    <property type="entry name" value="Ins134_P3_kin"/>
    <property type="match status" value="1"/>
</dbReference>
<dbReference type="InterPro" id="IPR041429">
    <property type="entry name" value="ITPK1_N"/>
</dbReference>
<keyword evidence="6" id="KW-0808">Transferase</keyword>
<evidence type="ECO:0000256" key="1">
    <source>
        <dbReference type="ARBA" id="ARBA00001946"/>
    </source>
</evidence>
<evidence type="ECO:0000256" key="20">
    <source>
        <dbReference type="PROSITE-ProRule" id="PRU00409"/>
    </source>
</evidence>
<dbReference type="GO" id="GO:0052726">
    <property type="term" value="F:inositol-1,3,4-trisphosphate 5-kinase activity"/>
    <property type="evidence" value="ECO:0007669"/>
    <property type="project" value="InterPro"/>
</dbReference>
<organism evidence="23 24">
    <name type="scientific">Euroglyphus maynei</name>
    <name type="common">Mayne's house dust mite</name>
    <dbReference type="NCBI Taxonomy" id="6958"/>
    <lineage>
        <taxon>Eukaryota</taxon>
        <taxon>Metazoa</taxon>
        <taxon>Ecdysozoa</taxon>
        <taxon>Arthropoda</taxon>
        <taxon>Chelicerata</taxon>
        <taxon>Arachnida</taxon>
        <taxon>Acari</taxon>
        <taxon>Acariformes</taxon>
        <taxon>Sarcoptiformes</taxon>
        <taxon>Astigmata</taxon>
        <taxon>Psoroptidia</taxon>
        <taxon>Analgoidea</taxon>
        <taxon>Pyroglyphidae</taxon>
        <taxon>Pyroglyphinae</taxon>
        <taxon>Euroglyphus</taxon>
    </lineage>
</organism>
<dbReference type="SUPFAM" id="SSF56059">
    <property type="entry name" value="Glutathione synthetase ATP-binding domain-like"/>
    <property type="match status" value="1"/>
</dbReference>
<evidence type="ECO:0000256" key="9">
    <source>
        <dbReference type="ARBA" id="ARBA00022777"/>
    </source>
</evidence>
<evidence type="ECO:0000256" key="5">
    <source>
        <dbReference type="ARBA" id="ARBA00014968"/>
    </source>
</evidence>
<dbReference type="PANTHER" id="PTHR14217:SF1">
    <property type="entry name" value="INOSITOL-TETRAKISPHOSPHATE 1-KINASE"/>
    <property type="match status" value="1"/>
</dbReference>
<comment type="catalytic activity">
    <reaction evidence="19">
        <text>1D-myo-inositol 1,3,4-trisphosphate + 1D-myo-inositol 1,3,4,5,6-pentakisphosphate = 1D-myo-inositol 3,4,5,6-tetrakisphosphate + 1D-myo-inositol 1,3,4,6-tetrakisphosphate</text>
        <dbReference type="Rhea" id="RHEA:70263"/>
        <dbReference type="ChEBI" id="CHEBI:57539"/>
        <dbReference type="ChEBI" id="CHEBI:57660"/>
        <dbReference type="ChEBI" id="CHEBI:57733"/>
        <dbReference type="ChEBI" id="CHEBI:58414"/>
    </reaction>
    <physiologicalReaction direction="left-to-right" evidence="19">
        <dbReference type="Rhea" id="RHEA:70264"/>
    </physiologicalReaction>
    <physiologicalReaction direction="right-to-left" evidence="19">
        <dbReference type="Rhea" id="RHEA:70265"/>
    </physiologicalReaction>
</comment>
<evidence type="ECO:0000259" key="22">
    <source>
        <dbReference type="PROSITE" id="PS50975"/>
    </source>
</evidence>
<feature type="domain" description="ATP-grasp" evidence="22">
    <location>
        <begin position="131"/>
        <end position="347"/>
    </location>
</feature>
<comment type="cofactor">
    <cofactor evidence="1">
        <name>Mg(2+)</name>
        <dbReference type="ChEBI" id="CHEBI:18420"/>
    </cofactor>
</comment>
<evidence type="ECO:0000256" key="4">
    <source>
        <dbReference type="ARBA" id="ARBA00012072"/>
    </source>
</evidence>
<accession>A0A1Y3BN86</accession>
<evidence type="ECO:0000256" key="3">
    <source>
        <dbReference type="ARBA" id="ARBA00012017"/>
    </source>
</evidence>
<dbReference type="PROSITE" id="PS50975">
    <property type="entry name" value="ATP_GRASP"/>
    <property type="match status" value="1"/>
</dbReference>